<gene>
    <name evidence="3" type="ORF">E4634_16325</name>
</gene>
<name>A0A4Z0LY63_9GAMM</name>
<evidence type="ECO:0000313" key="3">
    <source>
        <dbReference type="EMBL" id="TGD72229.1"/>
    </source>
</evidence>
<feature type="signal peptide" evidence="1">
    <location>
        <begin position="1"/>
        <end position="31"/>
    </location>
</feature>
<keyword evidence="1" id="KW-0732">Signal</keyword>
<dbReference type="EMBL" id="SRLE01000011">
    <property type="protein sequence ID" value="TGD72229.1"/>
    <property type="molecule type" value="Genomic_DNA"/>
</dbReference>
<reference evidence="3 4" key="1">
    <citation type="submission" date="2019-04" db="EMBL/GenBank/DDBJ databases">
        <title>Taxonomy of novel Haliea sp. from mangrove soil of West Coast of India.</title>
        <authorList>
            <person name="Verma A."/>
            <person name="Kumar P."/>
            <person name="Krishnamurthi S."/>
        </authorList>
    </citation>
    <scope>NUCLEOTIDE SEQUENCE [LARGE SCALE GENOMIC DNA]</scope>
    <source>
        <strain evidence="3 4">SAOS-164</strain>
    </source>
</reference>
<comment type="caution">
    <text evidence="3">The sequence shown here is derived from an EMBL/GenBank/DDBJ whole genome shotgun (WGS) entry which is preliminary data.</text>
</comment>
<dbReference type="RefSeq" id="WP_135445718.1">
    <property type="nucleotide sequence ID" value="NZ_SRLE01000011.1"/>
</dbReference>
<dbReference type="AlphaFoldDB" id="A0A4Z0LY63"/>
<evidence type="ECO:0000313" key="4">
    <source>
        <dbReference type="Proteomes" id="UP000298050"/>
    </source>
</evidence>
<proteinExistence type="predicted"/>
<evidence type="ECO:0000259" key="2">
    <source>
        <dbReference type="Pfam" id="PF18602"/>
    </source>
</evidence>
<organism evidence="3 4">
    <name type="scientific">Mangrovimicrobium sediminis</name>
    <dbReference type="NCBI Taxonomy" id="2562682"/>
    <lineage>
        <taxon>Bacteria</taxon>
        <taxon>Pseudomonadati</taxon>
        <taxon>Pseudomonadota</taxon>
        <taxon>Gammaproteobacteria</taxon>
        <taxon>Cellvibrionales</taxon>
        <taxon>Halieaceae</taxon>
        <taxon>Mangrovimicrobium</taxon>
    </lineage>
</organism>
<accession>A0A4Z0LY63</accession>
<evidence type="ECO:0000256" key="1">
    <source>
        <dbReference type="SAM" id="SignalP"/>
    </source>
</evidence>
<dbReference type="OrthoDB" id="6387713at2"/>
<feature type="chain" id="PRO_5021316151" description="Rap1a immunity protein domain-containing protein" evidence="1">
    <location>
        <begin position="32"/>
        <end position="163"/>
    </location>
</feature>
<dbReference type="InterPro" id="IPR041238">
    <property type="entry name" value="Rap1a"/>
</dbReference>
<dbReference type="Proteomes" id="UP000298050">
    <property type="component" value="Unassembled WGS sequence"/>
</dbReference>
<protein>
    <recommendedName>
        <fullName evidence="2">Rap1a immunity protein domain-containing protein</fullName>
    </recommendedName>
</protein>
<dbReference type="Pfam" id="PF18602">
    <property type="entry name" value="Rap1a"/>
    <property type="match status" value="1"/>
</dbReference>
<keyword evidence="4" id="KW-1185">Reference proteome</keyword>
<sequence length="163" mass="18016">MTRLLRSSAVNTKLSWLPLALCFGFAQHSQALELLTVHELVIHCKHLTAEPDGVDGQYCLRYIQGFIDGAVETDERIVQDMDSADAQKETLTERAMRTRMPRRGMYDRPGSLAGFCLGDPLPLREVVDTVVADLVALDIGDTAESPARIAVDDSLRSHYPCGE</sequence>
<feature type="domain" description="Rap1a immunity protein" evidence="2">
    <location>
        <begin position="37"/>
        <end position="161"/>
    </location>
</feature>